<reference evidence="2 3" key="1">
    <citation type="submission" date="2013-03" db="EMBL/GenBank/DDBJ databases">
        <title>The Genome Sequence of Cladophialophora psammophila CBS 110553.</title>
        <authorList>
            <consortium name="The Broad Institute Genomics Platform"/>
            <person name="Cuomo C."/>
            <person name="de Hoog S."/>
            <person name="Gorbushina A."/>
            <person name="Walker B."/>
            <person name="Young S.K."/>
            <person name="Zeng Q."/>
            <person name="Gargeya S."/>
            <person name="Fitzgerald M."/>
            <person name="Haas B."/>
            <person name="Abouelleil A."/>
            <person name="Allen A.W."/>
            <person name="Alvarado L."/>
            <person name="Arachchi H.M."/>
            <person name="Berlin A.M."/>
            <person name="Chapman S.B."/>
            <person name="Gainer-Dewar J."/>
            <person name="Goldberg J."/>
            <person name="Griggs A."/>
            <person name="Gujja S."/>
            <person name="Hansen M."/>
            <person name="Howarth C."/>
            <person name="Imamovic A."/>
            <person name="Ireland A."/>
            <person name="Larimer J."/>
            <person name="McCowan C."/>
            <person name="Murphy C."/>
            <person name="Pearson M."/>
            <person name="Poon T.W."/>
            <person name="Priest M."/>
            <person name="Roberts A."/>
            <person name="Saif S."/>
            <person name="Shea T."/>
            <person name="Sisk P."/>
            <person name="Sykes S."/>
            <person name="Wortman J."/>
            <person name="Nusbaum C."/>
            <person name="Birren B."/>
        </authorList>
    </citation>
    <scope>NUCLEOTIDE SEQUENCE [LARGE SCALE GENOMIC DNA]</scope>
    <source>
        <strain evidence="2 3">CBS 110553</strain>
    </source>
</reference>
<accession>W9XCE2</accession>
<dbReference type="AlphaFoldDB" id="W9XCE2"/>
<evidence type="ECO:0000313" key="3">
    <source>
        <dbReference type="Proteomes" id="UP000019471"/>
    </source>
</evidence>
<gene>
    <name evidence="2" type="ORF">A1O5_02903</name>
</gene>
<dbReference type="RefSeq" id="XP_007741706.1">
    <property type="nucleotide sequence ID" value="XM_007743516.1"/>
</dbReference>
<dbReference type="HOGENOM" id="CLU_1360285_0_0_1"/>
<sequence length="201" mass="22999">MAPPYSPSTQDDQKVLVGQMIGQSRLHVTLLGQPPSNINVNPAHGIEYYYCCNEDCGFLWAIQWSPQPRKRRKMPFDLNSYKETAIPRLCRLCREALLKKGSVEEGARRRVKQDTKQQWGPFETSKKEMSGDKSKMMYTTGFEDVPLGDVNERVDETLAQDLSWNLIEESDANEEWSVINHFGSAAIEHRDAHVDTELVRP</sequence>
<organism evidence="2 3">
    <name type="scientific">Cladophialophora psammophila CBS 110553</name>
    <dbReference type="NCBI Taxonomy" id="1182543"/>
    <lineage>
        <taxon>Eukaryota</taxon>
        <taxon>Fungi</taxon>
        <taxon>Dikarya</taxon>
        <taxon>Ascomycota</taxon>
        <taxon>Pezizomycotina</taxon>
        <taxon>Eurotiomycetes</taxon>
        <taxon>Chaetothyriomycetidae</taxon>
        <taxon>Chaetothyriales</taxon>
        <taxon>Herpotrichiellaceae</taxon>
        <taxon>Cladophialophora</taxon>
    </lineage>
</organism>
<evidence type="ECO:0000313" key="2">
    <source>
        <dbReference type="EMBL" id="EXJ74606.1"/>
    </source>
</evidence>
<dbReference type="OrthoDB" id="4137851at2759"/>
<name>W9XCE2_9EURO</name>
<dbReference type="Proteomes" id="UP000019471">
    <property type="component" value="Unassembled WGS sequence"/>
</dbReference>
<feature type="region of interest" description="Disordered" evidence="1">
    <location>
        <begin position="108"/>
        <end position="130"/>
    </location>
</feature>
<proteinExistence type="predicted"/>
<dbReference type="GeneID" id="19187633"/>
<evidence type="ECO:0008006" key="4">
    <source>
        <dbReference type="Google" id="ProtNLM"/>
    </source>
</evidence>
<dbReference type="EMBL" id="AMGX01000003">
    <property type="protein sequence ID" value="EXJ74606.1"/>
    <property type="molecule type" value="Genomic_DNA"/>
</dbReference>
<comment type="caution">
    <text evidence="2">The sequence shown here is derived from an EMBL/GenBank/DDBJ whole genome shotgun (WGS) entry which is preliminary data.</text>
</comment>
<evidence type="ECO:0000256" key="1">
    <source>
        <dbReference type="SAM" id="MobiDB-lite"/>
    </source>
</evidence>
<protein>
    <recommendedName>
        <fullName evidence="4">Zinc-binding domain-containing protein</fullName>
    </recommendedName>
</protein>
<keyword evidence="3" id="KW-1185">Reference proteome</keyword>